<accession>A0A2C5XG89</accession>
<dbReference type="GO" id="GO:0045134">
    <property type="term" value="F:UDP phosphatase activity"/>
    <property type="evidence" value="ECO:0007669"/>
    <property type="project" value="TreeGrafter"/>
</dbReference>
<dbReference type="PROSITE" id="PS01238">
    <property type="entry name" value="GDA1_CD39_NTPASE"/>
    <property type="match status" value="1"/>
</dbReference>
<dbReference type="Gene3D" id="3.30.420.40">
    <property type="match status" value="1"/>
</dbReference>
<keyword evidence="7" id="KW-1133">Transmembrane helix</keyword>
<keyword evidence="4" id="KW-0547">Nucleotide-binding</keyword>
<feature type="compositionally biased region" description="Basic and acidic residues" evidence="6">
    <location>
        <begin position="602"/>
        <end position="627"/>
    </location>
</feature>
<evidence type="ECO:0000256" key="7">
    <source>
        <dbReference type="SAM" id="Phobius"/>
    </source>
</evidence>
<dbReference type="CDD" id="cd24039">
    <property type="entry name" value="ASKHA_NBD_YND1-like"/>
    <property type="match status" value="1"/>
</dbReference>
<reference evidence="8 9" key="1">
    <citation type="journal article" date="2013" name="Fungal Biol.">
        <title>Analysis of microsatellite markers in the genome of the plant pathogen Ceratocystis fimbriata.</title>
        <authorList>
            <person name="Simpson M.C."/>
            <person name="Wilken P.M."/>
            <person name="Coetzee M.P."/>
            <person name="Wingfield M.J."/>
            <person name="Wingfield B.D."/>
        </authorList>
    </citation>
    <scope>NUCLEOTIDE SEQUENCE [LARGE SCALE GENOMIC DNA]</scope>
    <source>
        <strain evidence="8 9">CBS 114723</strain>
    </source>
</reference>
<evidence type="ECO:0000256" key="4">
    <source>
        <dbReference type="PIRSR" id="PIRSR600407-2"/>
    </source>
</evidence>
<keyword evidence="2 5" id="KW-0378">Hydrolase</keyword>
<dbReference type="GO" id="GO:0017111">
    <property type="term" value="F:ribonucleoside triphosphate phosphatase activity"/>
    <property type="evidence" value="ECO:0007669"/>
    <property type="project" value="TreeGrafter"/>
</dbReference>
<feature type="transmembrane region" description="Helical" evidence="7">
    <location>
        <begin position="497"/>
        <end position="515"/>
    </location>
</feature>
<feature type="binding site" evidence="4">
    <location>
        <begin position="180"/>
        <end position="184"/>
    </location>
    <ligand>
        <name>ATP</name>
        <dbReference type="ChEBI" id="CHEBI:30616"/>
    </ligand>
</feature>
<dbReference type="GO" id="GO:0005794">
    <property type="term" value="C:Golgi apparatus"/>
    <property type="evidence" value="ECO:0007669"/>
    <property type="project" value="TreeGrafter"/>
</dbReference>
<organism evidence="8 9">
    <name type="scientific">Ceratocystis fimbriata CBS 114723</name>
    <dbReference type="NCBI Taxonomy" id="1035309"/>
    <lineage>
        <taxon>Eukaryota</taxon>
        <taxon>Fungi</taxon>
        <taxon>Dikarya</taxon>
        <taxon>Ascomycota</taxon>
        <taxon>Pezizomycotina</taxon>
        <taxon>Sordariomycetes</taxon>
        <taxon>Hypocreomycetidae</taxon>
        <taxon>Microascales</taxon>
        <taxon>Ceratocystidaceae</taxon>
        <taxon>Ceratocystis</taxon>
    </lineage>
</organism>
<dbReference type="EMBL" id="APWK03000009">
    <property type="protein sequence ID" value="PHH55577.1"/>
    <property type="molecule type" value="Genomic_DNA"/>
</dbReference>
<sequence>MGKHSRYGVIFDAGSSGTRVYVYKWKDAHKDIEEARKNHMNILPKIKIEESKKVHPGVSSFAETPTRIGPDHLKALVDVALSEIPKEKVSGTPVYLMATAGMRLLPEAQQKMLLSEMCSYFQKHTEFSIGNCTTQFQVIPGETEGLYGWIAANYLLGGFDPKENAGTNSHNTYGFLDMGGASAQIAFAPNATEAEKHANDLKLVRFRTLDGNPLEYKVFTTTWLGFGANKARDRYIEQLVSKYEDHPDGLPDPCLPKGLRMTPTGQILSSDKSKPSGAILLGTGDFKNCLAETQPLLEKDAPCPDQPCLINGQHVPAIDFDVNHFVGVSEYWHTTHGVFGTHDGDKDEYDFATYQDKVNKFCSQDWADIQNLLQDRSKSIDEKAQDALQACFKASWLINVLYEGIGIPRVGLEQSPHNVSIDPFQPVNKIDGAEVSWTMGKMLLYASGQIPSSDPSALPVGFGSNEAGIPTDFEYAGSVEDEAPNDKNNLVQPPSQSFSSILLFILVIIALLLCLRKRDYRARIFTFCQGLFSNNRLSSPRKALGPGTSFIRRLLRTNSVPYERVLEEADLDDFELADTDGNDSDASVSSLSRGPSSLPRINLERQEGSPAARIDRRGMAVRTESREQLALPQMLNAGRRSRTGSPTRNKSPLAD</sequence>
<protein>
    <submittedName>
        <fullName evidence="8">Golgi apyrase</fullName>
    </submittedName>
</protein>
<feature type="compositionally biased region" description="Low complexity" evidence="6">
    <location>
        <begin position="587"/>
        <end position="600"/>
    </location>
</feature>
<dbReference type="InterPro" id="IPR000407">
    <property type="entry name" value="GDA1_CD39_NTPase"/>
</dbReference>
<keyword evidence="9" id="KW-1185">Reference proteome</keyword>
<evidence type="ECO:0000256" key="2">
    <source>
        <dbReference type="ARBA" id="ARBA00022801"/>
    </source>
</evidence>
<dbReference type="PANTHER" id="PTHR11782:SF121">
    <property type="entry name" value="NUCLEOSIDE-DIPHOSPHATASE MIG-23"/>
    <property type="match status" value="1"/>
</dbReference>
<evidence type="ECO:0000256" key="5">
    <source>
        <dbReference type="RuleBase" id="RU003833"/>
    </source>
</evidence>
<proteinExistence type="inferred from homology"/>
<name>A0A2C5XG89_9PEZI</name>
<dbReference type="PANTHER" id="PTHR11782">
    <property type="entry name" value="ADENOSINE/GUANOSINE DIPHOSPHATASE"/>
    <property type="match status" value="1"/>
</dbReference>
<dbReference type="Pfam" id="PF01150">
    <property type="entry name" value="GDA1_CD39"/>
    <property type="match status" value="1"/>
</dbReference>
<keyword evidence="7" id="KW-0812">Transmembrane</keyword>
<feature type="active site" description="Proton acceptor" evidence="3">
    <location>
        <position position="144"/>
    </location>
</feature>
<evidence type="ECO:0000313" key="8">
    <source>
        <dbReference type="EMBL" id="PHH55577.1"/>
    </source>
</evidence>
<dbReference type="AlphaFoldDB" id="A0A2C5XG89"/>
<feature type="region of interest" description="Disordered" evidence="6">
    <location>
        <begin position="576"/>
        <end position="655"/>
    </location>
</feature>
<keyword evidence="4" id="KW-0067">ATP-binding</keyword>
<dbReference type="GO" id="GO:0004382">
    <property type="term" value="F:GDP phosphatase activity"/>
    <property type="evidence" value="ECO:0007669"/>
    <property type="project" value="TreeGrafter"/>
</dbReference>
<comment type="caution">
    <text evidence="8">The sequence shown here is derived from an EMBL/GenBank/DDBJ whole genome shotgun (WGS) entry which is preliminary data.</text>
</comment>
<dbReference type="GO" id="GO:0006256">
    <property type="term" value="P:UDP catabolic process"/>
    <property type="evidence" value="ECO:0007669"/>
    <property type="project" value="TreeGrafter"/>
</dbReference>
<dbReference type="OrthoDB" id="6372431at2759"/>
<reference evidence="8 9" key="2">
    <citation type="journal article" date="2013" name="IMA Fungus">
        <title>IMA Genome-F 1: Ceratocystis fimbriata: Draft nuclear genome sequence for the plant pathogen, Ceratocystis fimbriata.</title>
        <authorList>
            <person name="Wilken P.M."/>
            <person name="Steenkamp E.T."/>
            <person name="Wingfield M.J."/>
            <person name="de Beer Z.W."/>
            <person name="Wingfield B.D."/>
        </authorList>
    </citation>
    <scope>NUCLEOTIDE SEQUENCE [LARGE SCALE GENOMIC DNA]</scope>
    <source>
        <strain evidence="8 9">CBS 114723</strain>
    </source>
</reference>
<dbReference type="GO" id="GO:0016020">
    <property type="term" value="C:membrane"/>
    <property type="evidence" value="ECO:0007669"/>
    <property type="project" value="TreeGrafter"/>
</dbReference>
<dbReference type="Proteomes" id="UP000222788">
    <property type="component" value="Unassembled WGS sequence"/>
</dbReference>
<dbReference type="STRING" id="1035309.A0A2C5XG89"/>
<evidence type="ECO:0000256" key="3">
    <source>
        <dbReference type="PIRSR" id="PIRSR600407-1"/>
    </source>
</evidence>
<gene>
    <name evidence="8" type="primary">YND1</name>
    <name evidence="8" type="ORF">CFIMG_000915RA</name>
</gene>
<feature type="compositionally biased region" description="Polar residues" evidence="6">
    <location>
        <begin position="643"/>
        <end position="655"/>
    </location>
</feature>
<evidence type="ECO:0000313" key="9">
    <source>
        <dbReference type="Proteomes" id="UP000222788"/>
    </source>
</evidence>
<dbReference type="GO" id="GO:0005524">
    <property type="term" value="F:ATP binding"/>
    <property type="evidence" value="ECO:0007669"/>
    <property type="project" value="UniProtKB-KW"/>
</dbReference>
<evidence type="ECO:0000256" key="1">
    <source>
        <dbReference type="ARBA" id="ARBA00009283"/>
    </source>
</evidence>
<comment type="similarity">
    <text evidence="1 5">Belongs to the GDA1/CD39 NTPase family.</text>
</comment>
<keyword evidence="7" id="KW-0472">Membrane</keyword>
<evidence type="ECO:0000256" key="6">
    <source>
        <dbReference type="SAM" id="MobiDB-lite"/>
    </source>
</evidence>
<dbReference type="Gene3D" id="3.30.420.150">
    <property type="entry name" value="Exopolyphosphatase. Domain 2"/>
    <property type="match status" value="1"/>
</dbReference>
<dbReference type="GO" id="GO:0046036">
    <property type="term" value="P:CTP metabolic process"/>
    <property type="evidence" value="ECO:0007669"/>
    <property type="project" value="TreeGrafter"/>
</dbReference>